<keyword evidence="2" id="KW-1185">Reference proteome</keyword>
<gene>
    <name evidence="1" type="ORF">ACFOY1_06735</name>
</gene>
<reference evidence="2" key="1">
    <citation type="journal article" date="2019" name="Int. J. Syst. Evol. Microbiol.">
        <title>The Global Catalogue of Microorganisms (GCM) 10K type strain sequencing project: providing services to taxonomists for standard genome sequencing and annotation.</title>
        <authorList>
            <consortium name="The Broad Institute Genomics Platform"/>
            <consortium name="The Broad Institute Genome Sequencing Center for Infectious Disease"/>
            <person name="Wu L."/>
            <person name="Ma J."/>
        </authorList>
    </citation>
    <scope>NUCLEOTIDE SEQUENCE [LARGE SCALE GENOMIC DNA]</scope>
    <source>
        <strain evidence="2">LMG 24813</strain>
    </source>
</reference>
<proteinExistence type="predicted"/>
<name>A0ABV8NWN5_9BURK</name>
<sequence length="149" mass="17647">MAALPENSAPGFEAWVYHRMWNWSAWCWDGAWPHPLPVISCGSAERRYRPPVSRDDEERLPKRAIHVEHALMVDRIYQELPRVEQRIVQFEYPRRYEFDEFNFRGELIRNVRLQKGCRMLGIKQVYYQVALGSVLAQVQQVFLDKGIKG</sequence>
<dbReference type="EMBL" id="JBHSBV010000002">
    <property type="protein sequence ID" value="MFC4200642.1"/>
    <property type="molecule type" value="Genomic_DNA"/>
</dbReference>
<evidence type="ECO:0000313" key="2">
    <source>
        <dbReference type="Proteomes" id="UP001595848"/>
    </source>
</evidence>
<organism evidence="1 2">
    <name type="scientific">Candidimonas humi</name>
    <dbReference type="NCBI Taxonomy" id="683355"/>
    <lineage>
        <taxon>Bacteria</taxon>
        <taxon>Pseudomonadati</taxon>
        <taxon>Pseudomonadota</taxon>
        <taxon>Betaproteobacteria</taxon>
        <taxon>Burkholderiales</taxon>
        <taxon>Alcaligenaceae</taxon>
        <taxon>Candidimonas</taxon>
    </lineage>
</organism>
<evidence type="ECO:0000313" key="1">
    <source>
        <dbReference type="EMBL" id="MFC4200642.1"/>
    </source>
</evidence>
<comment type="caution">
    <text evidence="1">The sequence shown here is derived from an EMBL/GenBank/DDBJ whole genome shotgun (WGS) entry which is preliminary data.</text>
</comment>
<protein>
    <submittedName>
        <fullName evidence="1">Uncharacterized protein</fullName>
    </submittedName>
</protein>
<dbReference type="Proteomes" id="UP001595848">
    <property type="component" value="Unassembled WGS sequence"/>
</dbReference>
<accession>A0ABV8NWN5</accession>
<dbReference type="RefSeq" id="WP_217964120.1">
    <property type="nucleotide sequence ID" value="NZ_JAHTBN010000003.1"/>
</dbReference>